<reference evidence="2" key="1">
    <citation type="journal article" date="2023" name="Front. Plant Sci.">
        <title>Chromosomal-level genome assembly of Melastoma candidum provides insights into trichome evolution.</title>
        <authorList>
            <person name="Zhong Y."/>
            <person name="Wu W."/>
            <person name="Sun C."/>
            <person name="Zou P."/>
            <person name="Liu Y."/>
            <person name="Dai S."/>
            <person name="Zhou R."/>
        </authorList>
    </citation>
    <scope>NUCLEOTIDE SEQUENCE [LARGE SCALE GENOMIC DNA]</scope>
</reference>
<keyword evidence="2" id="KW-1185">Reference proteome</keyword>
<evidence type="ECO:0000313" key="1">
    <source>
        <dbReference type="EMBL" id="KAI4340571.1"/>
    </source>
</evidence>
<organism evidence="1 2">
    <name type="scientific">Melastoma candidum</name>
    <dbReference type="NCBI Taxonomy" id="119954"/>
    <lineage>
        <taxon>Eukaryota</taxon>
        <taxon>Viridiplantae</taxon>
        <taxon>Streptophyta</taxon>
        <taxon>Embryophyta</taxon>
        <taxon>Tracheophyta</taxon>
        <taxon>Spermatophyta</taxon>
        <taxon>Magnoliopsida</taxon>
        <taxon>eudicotyledons</taxon>
        <taxon>Gunneridae</taxon>
        <taxon>Pentapetalae</taxon>
        <taxon>rosids</taxon>
        <taxon>malvids</taxon>
        <taxon>Myrtales</taxon>
        <taxon>Melastomataceae</taxon>
        <taxon>Melastomatoideae</taxon>
        <taxon>Melastomateae</taxon>
        <taxon>Melastoma</taxon>
    </lineage>
</organism>
<dbReference type="Proteomes" id="UP001057402">
    <property type="component" value="Chromosome 7"/>
</dbReference>
<comment type="caution">
    <text evidence="1">The sequence shown here is derived from an EMBL/GenBank/DDBJ whole genome shotgun (WGS) entry which is preliminary data.</text>
</comment>
<sequence>MKGLIRLRNNEGDMNRENEEEEEDNNDEDVNGSSESDVEEEKDSVLSRLDHETMICMVYPNYGFDHHNLLENRFDDQDMLIAQLEEDNMTLRERLFLMESEMEDLRRRLNFLERQNHVDVNSNEEVVENRLENESEVGSYVHPTSARNRIADGNGDADGRINNLTKSTINAMSGEEKPVVYKEKREDGVSRGVGAQGKDEKNEEMQKETTPREPDAEVDKHGSQEQ</sequence>
<protein>
    <submittedName>
        <fullName evidence="1">Uncharacterized protein</fullName>
    </submittedName>
</protein>
<accession>A0ACB9NX00</accession>
<evidence type="ECO:0000313" key="2">
    <source>
        <dbReference type="Proteomes" id="UP001057402"/>
    </source>
</evidence>
<dbReference type="EMBL" id="CM042886">
    <property type="protein sequence ID" value="KAI4340571.1"/>
    <property type="molecule type" value="Genomic_DNA"/>
</dbReference>
<proteinExistence type="predicted"/>
<name>A0ACB9NX00_9MYRT</name>
<gene>
    <name evidence="1" type="ORF">MLD38_025392</name>
</gene>